<dbReference type="GO" id="GO:0005829">
    <property type="term" value="C:cytosol"/>
    <property type="evidence" value="ECO:0007669"/>
    <property type="project" value="TreeGrafter"/>
</dbReference>
<dbReference type="InterPro" id="IPR013785">
    <property type="entry name" value="Aldolase_TIM"/>
</dbReference>
<dbReference type="PANTHER" id="PTHR42681:SF1">
    <property type="entry name" value="MALONYL-COA-ACYL CARRIER PROTEIN TRANSACYLASE, MITOCHONDRIAL"/>
    <property type="match status" value="1"/>
</dbReference>
<dbReference type="InterPro" id="IPR001227">
    <property type="entry name" value="Ac_transferase_dom_sf"/>
</dbReference>
<dbReference type="PANTHER" id="PTHR42681">
    <property type="entry name" value="MALONYL-COA-ACYL CARRIER PROTEIN TRANSACYLASE, MITOCHONDRIAL"/>
    <property type="match status" value="1"/>
</dbReference>
<keyword evidence="2 7" id="KW-0808">Transferase</keyword>
<dbReference type="InterPro" id="IPR050858">
    <property type="entry name" value="Mal-CoA-ACP_Trans/PKS_FabD"/>
</dbReference>
<dbReference type="GO" id="GO:0006633">
    <property type="term" value="P:fatty acid biosynthetic process"/>
    <property type="evidence" value="ECO:0007669"/>
    <property type="project" value="TreeGrafter"/>
</dbReference>
<evidence type="ECO:0000256" key="4">
    <source>
        <dbReference type="ARBA" id="ARBA00048462"/>
    </source>
</evidence>
<dbReference type="Pfam" id="PF21607">
    <property type="entry name" value="FabD_helical_ins"/>
    <property type="match status" value="1"/>
</dbReference>
<dbReference type="OrthoDB" id="3543921at2"/>
<sequence length="741" mass="78406">MTRAWVFPGQGSQKQGMGADLFDRFPAEVAVADRVIGLPLRELCADVRGEYLDKTRYVQPAVFAVTTLAGRAALAAGPPPDLAAGHSLGEYAALHLAGCLDFETALRLVVRRGELMGEARGGAMLAVLGLPRARVEAVLAEVEDVDLANDNLPDQVVLAGSRDGVRAVIEAVRRLGAGRCVPLAVSIAAHSRFMADAAARFADVLREVRFAPPAFPVLANVTAEPHHRDTIADLLRRHFTQPVRWWDTQCRLARAGVAEPVEIGPGEVLTKMWRRAAPVLPPPDSPTVHTPPVPTPLAHIPLAHTPPVPTPTVHPRSSPVPAQPPEASEFRKSPDPEVSGSPDPEVIPHRPAAAGAPGSAALRADYGVRHACLAGSLDHGVTSPALVRRLSDAGLLGFHGTRGLAVDAVRRALDELRHVARYGMAWPTGVDEPAIADLYLAHGVRHVEVAGAHAGVSPDLVRFRFADGPRQVLVRVADPATAARFLKPADPAVLRALVAEGRLTARDASAAAGLPVATDIAVERDWPAVLPAVPKAGGARVGVAGVGTPSAVAAAFTLGADFVLTTTVNQATPEAATSDAAKDLLAALDVADTRDAPDPDLFELGGRAPVARKGTLYAARAERLYRLYLRHDRIEDVPAADRAELERTHFGRPLDEVWSGLGVRARDDRHRLALVFAAYCREATAAALAGVAGQRLNYRVPSGPDVGAFNGFAAGTPLAHWRARHPDLIAEELMSRTGPGR</sequence>
<dbReference type="Gene3D" id="3.40.366.10">
    <property type="entry name" value="Malonyl-Coenzyme A Acyl Carrier Protein, domain 2"/>
    <property type="match status" value="1"/>
</dbReference>
<dbReference type="PATRIC" id="fig|1179773.3.peg.4632"/>
<evidence type="ECO:0000256" key="3">
    <source>
        <dbReference type="ARBA" id="ARBA00023315"/>
    </source>
</evidence>
<keyword evidence="8" id="KW-1185">Reference proteome</keyword>
<dbReference type="Proteomes" id="UP000006281">
    <property type="component" value="Chromosome"/>
</dbReference>
<dbReference type="KEGG" id="sesp:BN6_46220"/>
<dbReference type="NCBIfam" id="TIGR00128">
    <property type="entry name" value="fabD"/>
    <property type="match status" value="1"/>
</dbReference>
<feature type="compositionally biased region" description="Pro residues" evidence="5">
    <location>
        <begin position="280"/>
        <end position="295"/>
    </location>
</feature>
<reference evidence="7 8" key="1">
    <citation type="journal article" date="2012" name="BMC Genomics">
        <title>Complete genome sequence of Saccharothrix espanaensis DSM 44229T and comparison to the other completely sequenced Pseudonocardiaceae.</title>
        <authorList>
            <person name="Strobel T."/>
            <person name="Al-Dilaimi A."/>
            <person name="Blom J."/>
            <person name="Gessner A."/>
            <person name="Kalinowski J."/>
            <person name="Luzhetska M."/>
            <person name="Puhler A."/>
            <person name="Szczepanowski R."/>
            <person name="Bechthold A."/>
            <person name="Ruckert C."/>
        </authorList>
    </citation>
    <scope>NUCLEOTIDE SEQUENCE [LARGE SCALE GENOMIC DNA]</scope>
    <source>
        <strain evidence="8">ATCC 51144 / DSM 44229 / JCM 9112 / NBRC 15066 / NRRL 15764</strain>
    </source>
</reference>
<evidence type="ECO:0000256" key="1">
    <source>
        <dbReference type="ARBA" id="ARBA00013258"/>
    </source>
</evidence>
<name>K0K0L4_SACES</name>
<accession>K0K0L4</accession>
<dbReference type="EC" id="2.3.1.39" evidence="1"/>
<evidence type="ECO:0000256" key="5">
    <source>
        <dbReference type="SAM" id="MobiDB-lite"/>
    </source>
</evidence>
<protein>
    <recommendedName>
        <fullName evidence="1">[acyl-carrier-protein] S-malonyltransferase</fullName>
        <ecNumber evidence="1">2.3.1.39</ecNumber>
    </recommendedName>
</protein>
<organism evidence="7 8">
    <name type="scientific">Saccharothrix espanaensis (strain ATCC 51144 / DSM 44229 / JCM 9112 / NBRC 15066 / NRRL 15764)</name>
    <dbReference type="NCBI Taxonomy" id="1179773"/>
    <lineage>
        <taxon>Bacteria</taxon>
        <taxon>Bacillati</taxon>
        <taxon>Actinomycetota</taxon>
        <taxon>Actinomycetes</taxon>
        <taxon>Pseudonocardiales</taxon>
        <taxon>Pseudonocardiaceae</taxon>
        <taxon>Saccharothrix</taxon>
    </lineage>
</organism>
<dbReference type="InterPro" id="IPR016035">
    <property type="entry name" value="Acyl_Trfase/lysoPLipase"/>
</dbReference>
<dbReference type="Gene3D" id="3.20.20.70">
    <property type="entry name" value="Aldolase class I"/>
    <property type="match status" value="1"/>
</dbReference>
<dbReference type="SUPFAM" id="SSF52151">
    <property type="entry name" value="FabD/lysophospholipase-like"/>
    <property type="match status" value="1"/>
</dbReference>
<evidence type="ECO:0000256" key="2">
    <source>
        <dbReference type="ARBA" id="ARBA00022679"/>
    </source>
</evidence>
<feature type="domain" description="Malonyl-CoA:ACP transacylase (MAT)" evidence="6">
    <location>
        <begin position="6"/>
        <end position="366"/>
    </location>
</feature>
<keyword evidence="3 7" id="KW-0012">Acyltransferase</keyword>
<dbReference type="BioCyc" id="SESP1179773:BN6_RS22375-MONOMER"/>
<dbReference type="Gene3D" id="3.30.70.250">
    <property type="entry name" value="Malonyl-CoA ACP transacylase, ACP-binding"/>
    <property type="match status" value="1"/>
</dbReference>
<dbReference type="eggNOG" id="COG0331">
    <property type="taxonomic scope" value="Bacteria"/>
</dbReference>
<dbReference type="RefSeq" id="WP_015102013.1">
    <property type="nucleotide sequence ID" value="NC_019673.1"/>
</dbReference>
<evidence type="ECO:0000259" key="6">
    <source>
        <dbReference type="SMART" id="SM00827"/>
    </source>
</evidence>
<dbReference type="InterPro" id="IPR004410">
    <property type="entry name" value="Malonyl_CoA-ACP_transAc_FabD"/>
</dbReference>
<comment type="catalytic activity">
    <reaction evidence="4">
        <text>holo-[ACP] + malonyl-CoA = malonyl-[ACP] + CoA</text>
        <dbReference type="Rhea" id="RHEA:41792"/>
        <dbReference type="Rhea" id="RHEA-COMP:9623"/>
        <dbReference type="Rhea" id="RHEA-COMP:9685"/>
        <dbReference type="ChEBI" id="CHEBI:57287"/>
        <dbReference type="ChEBI" id="CHEBI:57384"/>
        <dbReference type="ChEBI" id="CHEBI:64479"/>
        <dbReference type="ChEBI" id="CHEBI:78449"/>
        <dbReference type="EC" id="2.3.1.39"/>
    </reaction>
</comment>
<dbReference type="InterPro" id="IPR049489">
    <property type="entry name" value="FabD-like_helical_ins"/>
</dbReference>
<dbReference type="HOGENOM" id="CLU_008708_0_0_11"/>
<dbReference type="SUPFAM" id="SSF51412">
    <property type="entry name" value="Inosine monophosphate dehydrogenase (IMPDH)"/>
    <property type="match status" value="1"/>
</dbReference>
<proteinExistence type="predicted"/>
<dbReference type="EMBL" id="HE804045">
    <property type="protein sequence ID" value="CCH31901.1"/>
    <property type="molecule type" value="Genomic_DNA"/>
</dbReference>
<feature type="region of interest" description="Disordered" evidence="5">
    <location>
        <begin position="280"/>
        <end position="357"/>
    </location>
</feature>
<dbReference type="STRING" id="1179773.BN6_46220"/>
<evidence type="ECO:0000313" key="7">
    <source>
        <dbReference type="EMBL" id="CCH31901.1"/>
    </source>
</evidence>
<dbReference type="SUPFAM" id="SSF55048">
    <property type="entry name" value="Probable ACP-binding domain of malonyl-CoA ACP transacylase"/>
    <property type="match status" value="1"/>
</dbReference>
<dbReference type="InterPro" id="IPR016036">
    <property type="entry name" value="Malonyl_transacylase_ACP-bd"/>
</dbReference>
<dbReference type="InterPro" id="IPR014043">
    <property type="entry name" value="Acyl_transferase_dom"/>
</dbReference>
<dbReference type="Pfam" id="PF00698">
    <property type="entry name" value="Acyl_transf_1"/>
    <property type="match status" value="1"/>
</dbReference>
<gene>
    <name evidence="7" type="ordered locus">BN6_46220</name>
</gene>
<dbReference type="eggNOG" id="COG2070">
    <property type="taxonomic scope" value="Bacteria"/>
</dbReference>
<dbReference type="AlphaFoldDB" id="K0K0L4"/>
<evidence type="ECO:0000313" key="8">
    <source>
        <dbReference type="Proteomes" id="UP000006281"/>
    </source>
</evidence>
<dbReference type="SMART" id="SM00827">
    <property type="entry name" value="PKS_AT"/>
    <property type="match status" value="1"/>
</dbReference>
<dbReference type="GO" id="GO:0004314">
    <property type="term" value="F:[acyl-carrier-protein] S-malonyltransferase activity"/>
    <property type="evidence" value="ECO:0007669"/>
    <property type="project" value="UniProtKB-EC"/>
</dbReference>